<evidence type="ECO:0000256" key="1">
    <source>
        <dbReference type="SAM" id="MobiDB-lite"/>
    </source>
</evidence>
<evidence type="ECO:0000313" key="3">
    <source>
        <dbReference type="EMBL" id="ETP27501.1"/>
    </source>
</evidence>
<dbReference type="Proteomes" id="UP000018948">
    <property type="component" value="Unassembled WGS sequence"/>
</dbReference>
<sequence>MPTGAQSQSDKPGVLYSSHPSKRVNLDESTLMTVDLLLKKGVKKSGIIDHLMNHTDNNPTPKDVQNLVQKLKTREQRDGPSGTDKRLKKWMKQFGDVPGNVGRIFLGDVGDVGAKKGATCITLQAKHMRTLFDQFPEVLMIDTTHGTNRSKYKVFSFMAHDTFGMGQFVQHALLQNERYETLLDSDGESQSEQSCVDKTSMCAGGQGFH</sequence>
<evidence type="ECO:0000259" key="2">
    <source>
        <dbReference type="Pfam" id="PF21056"/>
    </source>
</evidence>
<dbReference type="Pfam" id="PF21056">
    <property type="entry name" value="ZSWIM1-3_RNaseH-like"/>
    <property type="match status" value="1"/>
</dbReference>
<accession>W2XXR1</accession>
<dbReference type="AlphaFoldDB" id="W2XXR1"/>
<proteinExistence type="predicted"/>
<feature type="domain" description="ZSWIM1/3 RNaseH-like" evidence="2">
    <location>
        <begin position="97"/>
        <end position="183"/>
    </location>
</feature>
<feature type="region of interest" description="Disordered" evidence="1">
    <location>
        <begin position="1"/>
        <end position="21"/>
    </location>
</feature>
<gene>
    <name evidence="3" type="ORF">F442_23221</name>
</gene>
<reference evidence="3 4" key="1">
    <citation type="submission" date="2013-11" db="EMBL/GenBank/DDBJ databases">
        <title>The Genome Sequence of Phytophthora parasitica P10297.</title>
        <authorList>
            <consortium name="The Broad Institute Genomics Platform"/>
            <person name="Russ C."/>
            <person name="Tyler B."/>
            <person name="Panabieres F."/>
            <person name="Shan W."/>
            <person name="Tripathy S."/>
            <person name="Grunwald N."/>
            <person name="Machado M."/>
            <person name="Johnson C.S."/>
            <person name="Walker B."/>
            <person name="Young S.K."/>
            <person name="Zeng Q."/>
            <person name="Gargeya S."/>
            <person name="Fitzgerald M."/>
            <person name="Haas B."/>
            <person name="Abouelleil A."/>
            <person name="Allen A.W."/>
            <person name="Alvarado L."/>
            <person name="Arachchi H.M."/>
            <person name="Berlin A.M."/>
            <person name="Chapman S.B."/>
            <person name="Gainer-Dewar J."/>
            <person name="Goldberg J."/>
            <person name="Griggs A."/>
            <person name="Gujja S."/>
            <person name="Hansen M."/>
            <person name="Howarth C."/>
            <person name="Imamovic A."/>
            <person name="Ireland A."/>
            <person name="Larimer J."/>
            <person name="McCowan C."/>
            <person name="Murphy C."/>
            <person name="Pearson M."/>
            <person name="Poon T.W."/>
            <person name="Priest M."/>
            <person name="Roberts A."/>
            <person name="Saif S."/>
            <person name="Shea T."/>
            <person name="Sisk P."/>
            <person name="Sykes S."/>
            <person name="Wortman J."/>
            <person name="Nusbaum C."/>
            <person name="Birren B."/>
        </authorList>
    </citation>
    <scope>NUCLEOTIDE SEQUENCE [LARGE SCALE GENOMIC DNA]</scope>
    <source>
        <strain evidence="3 4">P10297</strain>
    </source>
</reference>
<dbReference type="EMBL" id="ANIY01005807">
    <property type="protein sequence ID" value="ETP27501.1"/>
    <property type="molecule type" value="Genomic_DNA"/>
</dbReference>
<organism evidence="3 4">
    <name type="scientific">Phytophthora nicotianae P10297</name>
    <dbReference type="NCBI Taxonomy" id="1317064"/>
    <lineage>
        <taxon>Eukaryota</taxon>
        <taxon>Sar</taxon>
        <taxon>Stramenopiles</taxon>
        <taxon>Oomycota</taxon>
        <taxon>Peronosporomycetes</taxon>
        <taxon>Peronosporales</taxon>
        <taxon>Peronosporaceae</taxon>
        <taxon>Phytophthora</taxon>
    </lineage>
</organism>
<dbReference type="InterPro" id="IPR052579">
    <property type="entry name" value="Zinc_finger_SWIM"/>
</dbReference>
<comment type="caution">
    <text evidence="3">The sequence shown here is derived from an EMBL/GenBank/DDBJ whole genome shotgun (WGS) entry which is preliminary data.</text>
</comment>
<evidence type="ECO:0000313" key="4">
    <source>
        <dbReference type="Proteomes" id="UP000018948"/>
    </source>
</evidence>
<dbReference type="PANTHER" id="PTHR31569">
    <property type="entry name" value="SWIM-TYPE DOMAIN-CONTAINING PROTEIN"/>
    <property type="match status" value="1"/>
</dbReference>
<dbReference type="PANTHER" id="PTHR31569:SF4">
    <property type="entry name" value="SWIM-TYPE DOMAIN-CONTAINING PROTEIN"/>
    <property type="match status" value="1"/>
</dbReference>
<dbReference type="OrthoDB" id="127042at2759"/>
<protein>
    <recommendedName>
        <fullName evidence="2">ZSWIM1/3 RNaseH-like domain-containing protein</fullName>
    </recommendedName>
</protein>
<feature type="compositionally biased region" description="Polar residues" evidence="1">
    <location>
        <begin position="1"/>
        <end position="10"/>
    </location>
</feature>
<dbReference type="InterPro" id="IPR048324">
    <property type="entry name" value="ZSWIM1-3_RNaseH-like"/>
</dbReference>
<name>W2XXR1_PHYNI</name>